<evidence type="ECO:0008006" key="3">
    <source>
        <dbReference type="Google" id="ProtNLM"/>
    </source>
</evidence>
<accession>A0A1I6GTS3</accession>
<reference evidence="2" key="1">
    <citation type="submission" date="2016-10" db="EMBL/GenBank/DDBJ databases">
        <authorList>
            <person name="Varghese N."/>
            <person name="Submissions S."/>
        </authorList>
    </citation>
    <scope>NUCLEOTIDE SEQUENCE [LARGE SCALE GENOMIC DNA]</scope>
    <source>
        <strain evidence="2">CGMCC 1.8711</strain>
    </source>
</reference>
<gene>
    <name evidence="1" type="ORF">SAMN04488124_1529</name>
</gene>
<organism evidence="1 2">
    <name type="scientific">Halogeometricum limi</name>
    <dbReference type="NCBI Taxonomy" id="555875"/>
    <lineage>
        <taxon>Archaea</taxon>
        <taxon>Methanobacteriati</taxon>
        <taxon>Methanobacteriota</taxon>
        <taxon>Stenosarchaea group</taxon>
        <taxon>Halobacteria</taxon>
        <taxon>Halobacteriales</taxon>
        <taxon>Haloferacaceae</taxon>
        <taxon>Halogeometricum</taxon>
    </lineage>
</organism>
<proteinExistence type="predicted"/>
<dbReference type="RefSeq" id="WP_139229696.1">
    <property type="nucleotide sequence ID" value="NZ_FOYS01000002.1"/>
</dbReference>
<protein>
    <recommendedName>
        <fullName evidence="3">Lipoprotein</fullName>
    </recommendedName>
</protein>
<dbReference type="STRING" id="555875.SAMN04488124_1529"/>
<dbReference type="Proteomes" id="UP000243250">
    <property type="component" value="Unassembled WGS sequence"/>
</dbReference>
<dbReference type="EMBL" id="FOYS01000002">
    <property type="protein sequence ID" value="SFR45663.1"/>
    <property type="molecule type" value="Genomic_DNA"/>
</dbReference>
<keyword evidence="2" id="KW-1185">Reference proteome</keyword>
<evidence type="ECO:0000313" key="1">
    <source>
        <dbReference type="EMBL" id="SFR45663.1"/>
    </source>
</evidence>
<dbReference type="AlphaFoldDB" id="A0A1I6GTS3"/>
<name>A0A1I6GTS3_9EURY</name>
<dbReference type="PROSITE" id="PS51257">
    <property type="entry name" value="PROKAR_LIPOPROTEIN"/>
    <property type="match status" value="1"/>
</dbReference>
<dbReference type="OrthoDB" id="313217at2157"/>
<sequence length="316" mass="35513">MISRRAMVASSLSILTGCASSVLPPRDTDDYCEYEAIARPIDPVEAVPPAYAPAQRRLAVRAIRGGTATAFYGPRPLKNDSYVVFDGAYYEVSLAKSTAKTLPALLLRVEWRPEQEASEDTPNYSFGELPPVDRQALRSVVYGGVYRTWTHPENALLHSASPVLYPHGTASSLLATLDSCWIRWNDRAYEVTVHGESSTEQSVYEYEARQVASDAEGFRALMAERCLVRLNSLSSEQETIVRRAIADKYRRRSPTRLPEFDSLWDTLGKEGALLPEADRWYIEYEGERYGLELSMYCQGAPAESVSRPRHNLFERS</sequence>
<evidence type="ECO:0000313" key="2">
    <source>
        <dbReference type="Proteomes" id="UP000243250"/>
    </source>
</evidence>